<dbReference type="InterPro" id="IPR008258">
    <property type="entry name" value="Transglycosylase_SLT_dom_1"/>
</dbReference>
<gene>
    <name evidence="5" type="ORF">VITFI_CDS2897</name>
</gene>
<evidence type="ECO:0000256" key="1">
    <source>
        <dbReference type="ARBA" id="ARBA00007734"/>
    </source>
</evidence>
<feature type="compositionally biased region" description="Basic and acidic residues" evidence="2">
    <location>
        <begin position="143"/>
        <end position="152"/>
    </location>
</feature>
<accession>A0A221KHZ0</accession>
<dbReference type="SUPFAM" id="SSF53955">
    <property type="entry name" value="Lysozyme-like"/>
    <property type="match status" value="1"/>
</dbReference>
<dbReference type="GO" id="GO:0008933">
    <property type="term" value="F:peptidoglycan lytic transglycosylase activity"/>
    <property type="evidence" value="ECO:0007669"/>
    <property type="project" value="InterPro"/>
</dbReference>
<evidence type="ECO:0000313" key="5">
    <source>
        <dbReference type="EMBL" id="ASM78674.1"/>
    </source>
</evidence>
<comment type="similarity">
    <text evidence="1">Belongs to the transglycosylase Slt family.</text>
</comment>
<keyword evidence="6" id="KW-1185">Reference proteome</keyword>
<dbReference type="GO" id="GO:0000270">
    <property type="term" value="P:peptidoglycan metabolic process"/>
    <property type="evidence" value="ECO:0007669"/>
    <property type="project" value="InterPro"/>
</dbReference>
<dbReference type="PROSITE" id="PS00922">
    <property type="entry name" value="TRANSGLYCOSYLASE"/>
    <property type="match status" value="1"/>
</dbReference>
<evidence type="ECO:0000313" key="6">
    <source>
        <dbReference type="Proteomes" id="UP000199729"/>
    </source>
</evidence>
<dbReference type="AlphaFoldDB" id="A0A221KHZ0"/>
<dbReference type="InterPro" id="IPR000189">
    <property type="entry name" value="Transglyc_AS"/>
</dbReference>
<keyword evidence="3" id="KW-0732">Signal</keyword>
<dbReference type="Pfam" id="PF01464">
    <property type="entry name" value="SLT"/>
    <property type="match status" value="1"/>
</dbReference>
<protein>
    <recommendedName>
        <fullName evidence="4">Transglycosylase SLT domain-containing protein</fullName>
    </recommendedName>
</protein>
<feature type="region of interest" description="Disordered" evidence="2">
    <location>
        <begin position="351"/>
        <end position="389"/>
    </location>
</feature>
<dbReference type="CDD" id="cd00254">
    <property type="entry name" value="LT-like"/>
    <property type="match status" value="1"/>
</dbReference>
<proteinExistence type="inferred from homology"/>
<feature type="domain" description="Transglycosylase SLT" evidence="4">
    <location>
        <begin position="208"/>
        <end position="318"/>
    </location>
</feature>
<sequence>MSTLALLLGSPGKAMAAPAKVVAKSAKSVKSAKVVGKAPRAKGNKLALKAQAAKSARAARLARHAGQQRHAAAMAAQDDADAALTQRALAWASPAHTPPSTATPALASDSPNERTEDGAPQPGLRPPSVDANAPLHRLGSTPEEPRSEARDDAPSNAYALWVPAEGATVPLIPIHIPPAWSLADAVRPGTLEWLDSAPEVKALQPVLDRAQATSGVDADFLKALIMVESRFRPSVVSRDGATGLMQISPRTGDVYALPAERAFAPASRRLKIPEHNIITGSRLLSDLFRRYGGRGDLVLAAWNAGEGKVRRAGGQVPAHAGVRNHIRKVFTLYAGLVEKRKRELSMASAKSAPVLLEATPPVEALPPTPDTSEVPAQAPAAPTPTSSEP</sequence>
<dbReference type="Gene3D" id="1.10.530.10">
    <property type="match status" value="1"/>
</dbReference>
<reference evidence="5 6" key="1">
    <citation type="submission" date="2017-07" db="EMBL/GenBank/DDBJ databases">
        <title>Complete Genome Sequence of the cosmetic ferment Vitreoscilla filiformis (ATCC15551).</title>
        <authorList>
            <person name="Contreras S."/>
            <person name="Sagory-Zalkind P."/>
            <person name="Blanquart H."/>
            <person name="Iltis A."/>
            <person name="Morand S.C."/>
        </authorList>
    </citation>
    <scope>NUCLEOTIDE SEQUENCE [LARGE SCALE GENOMIC DNA]</scope>
    <source>
        <strain evidence="5 6">ATCC 15551</strain>
    </source>
</reference>
<evidence type="ECO:0000259" key="4">
    <source>
        <dbReference type="Pfam" id="PF01464"/>
    </source>
</evidence>
<dbReference type="KEGG" id="vff:VITFI_CDS2897"/>
<dbReference type="Proteomes" id="UP000199729">
    <property type="component" value="Chromosome"/>
</dbReference>
<feature type="signal peptide" evidence="3">
    <location>
        <begin position="1"/>
        <end position="16"/>
    </location>
</feature>
<name>A0A221KHZ0_VITFI</name>
<feature type="compositionally biased region" description="Low complexity" evidence="2">
    <location>
        <begin position="93"/>
        <end position="110"/>
    </location>
</feature>
<dbReference type="EMBL" id="CP022423">
    <property type="protein sequence ID" value="ASM78674.1"/>
    <property type="molecule type" value="Genomic_DNA"/>
</dbReference>
<dbReference type="PANTHER" id="PTHR37423">
    <property type="entry name" value="SOLUBLE LYTIC MUREIN TRANSGLYCOSYLASE-RELATED"/>
    <property type="match status" value="1"/>
</dbReference>
<evidence type="ECO:0000256" key="3">
    <source>
        <dbReference type="SAM" id="SignalP"/>
    </source>
</evidence>
<organism evidence="5 6">
    <name type="scientific">Vitreoscilla filiformis</name>
    <dbReference type="NCBI Taxonomy" id="63"/>
    <lineage>
        <taxon>Bacteria</taxon>
        <taxon>Pseudomonadati</taxon>
        <taxon>Pseudomonadota</taxon>
        <taxon>Betaproteobacteria</taxon>
        <taxon>Neisseriales</taxon>
        <taxon>Neisseriaceae</taxon>
        <taxon>Vitreoscilla</taxon>
    </lineage>
</organism>
<dbReference type="InterPro" id="IPR023346">
    <property type="entry name" value="Lysozyme-like_dom_sf"/>
</dbReference>
<evidence type="ECO:0000256" key="2">
    <source>
        <dbReference type="SAM" id="MobiDB-lite"/>
    </source>
</evidence>
<feature type="chain" id="PRO_5012284756" description="Transglycosylase SLT domain-containing protein" evidence="3">
    <location>
        <begin position="17"/>
        <end position="389"/>
    </location>
</feature>
<dbReference type="PANTHER" id="PTHR37423:SF2">
    <property type="entry name" value="MEMBRANE-BOUND LYTIC MUREIN TRANSGLYCOSYLASE C"/>
    <property type="match status" value="1"/>
</dbReference>
<dbReference type="GO" id="GO:0016020">
    <property type="term" value="C:membrane"/>
    <property type="evidence" value="ECO:0007669"/>
    <property type="project" value="InterPro"/>
</dbReference>
<feature type="region of interest" description="Disordered" evidence="2">
    <location>
        <begin position="93"/>
        <end position="152"/>
    </location>
</feature>
<feature type="compositionally biased region" description="Low complexity" evidence="2">
    <location>
        <begin position="375"/>
        <end position="389"/>
    </location>
</feature>